<evidence type="ECO:0000313" key="3">
    <source>
        <dbReference type="Proteomes" id="UP000012106"/>
    </source>
</evidence>
<dbReference type="PANTHER" id="PTHR11138">
    <property type="entry name" value="METHIONYL-TRNA FORMYLTRANSFERASE"/>
    <property type="match status" value="1"/>
</dbReference>
<proteinExistence type="predicted"/>
<dbReference type="Pfam" id="PF00551">
    <property type="entry name" value="Formyl_trans_N"/>
    <property type="match status" value="1"/>
</dbReference>
<dbReference type="SUPFAM" id="SSF53328">
    <property type="entry name" value="Formyltransferase"/>
    <property type="match status" value="1"/>
</dbReference>
<dbReference type="RefSeq" id="WP_004472376.1">
    <property type="nucleotide sequence ID" value="NZ_AHMU02000065.1"/>
</dbReference>
<sequence>MDRYVVIGTSQATLECINALIDSKENLVGVISLPKKLLPNNSLDLSFCKNQHNVSYYEIGDLNSAEGVEVLRELNPHYIISTWPKIISEEIISIPKMMIGTHPTPLPFNKGRHPLHWMIVLGITKSVVTFFEMDAGIDSGKILLQIPFDIGTNSIHEAALKMNKAMYDGLKELINILNRMPNFTGSIQPKNEGNYWRKRTEDDVTIDPRMSSSMIKRIVRSFSPPYPGANLYIRKGEVLKIESATEIDEADLPVNWRNFEHGQIISIGDRFLKMKVDQGIVQLHFSNIDRYELAGIRRIHPPSYYLRNK</sequence>
<dbReference type="Gene3D" id="3.40.50.12230">
    <property type="match status" value="1"/>
</dbReference>
<feature type="domain" description="Formyl transferase N-terminal" evidence="1">
    <location>
        <begin position="4"/>
        <end position="151"/>
    </location>
</feature>
<protein>
    <submittedName>
        <fullName evidence="2">Formyl transferase domain protein</fullName>
    </submittedName>
</protein>
<name>M6JFX5_9LEPT</name>
<dbReference type="PANTHER" id="PTHR11138:SF5">
    <property type="entry name" value="METHIONYL-TRNA FORMYLTRANSFERASE, MITOCHONDRIAL"/>
    <property type="match status" value="1"/>
</dbReference>
<dbReference type="InterPro" id="IPR011034">
    <property type="entry name" value="Formyl_transferase-like_C_sf"/>
</dbReference>
<organism evidence="2 3">
    <name type="scientific">Leptospira santarosai serovar Arenal str. MAVJ 401</name>
    <dbReference type="NCBI Taxonomy" id="1049976"/>
    <lineage>
        <taxon>Bacteria</taxon>
        <taxon>Pseudomonadati</taxon>
        <taxon>Spirochaetota</taxon>
        <taxon>Spirochaetia</taxon>
        <taxon>Leptospirales</taxon>
        <taxon>Leptospiraceae</taxon>
        <taxon>Leptospira</taxon>
    </lineage>
</organism>
<evidence type="ECO:0000313" key="2">
    <source>
        <dbReference type="EMBL" id="EMN20859.1"/>
    </source>
</evidence>
<dbReference type="GO" id="GO:0005829">
    <property type="term" value="C:cytosol"/>
    <property type="evidence" value="ECO:0007669"/>
    <property type="project" value="TreeGrafter"/>
</dbReference>
<dbReference type="Proteomes" id="UP000012106">
    <property type="component" value="Unassembled WGS sequence"/>
</dbReference>
<evidence type="ECO:0000259" key="1">
    <source>
        <dbReference type="Pfam" id="PF00551"/>
    </source>
</evidence>
<dbReference type="InterPro" id="IPR036477">
    <property type="entry name" value="Formyl_transf_N_sf"/>
</dbReference>
<dbReference type="EMBL" id="AHMU02000065">
    <property type="protein sequence ID" value="EMN20859.1"/>
    <property type="molecule type" value="Genomic_DNA"/>
</dbReference>
<comment type="caution">
    <text evidence="2">The sequence shown here is derived from an EMBL/GenBank/DDBJ whole genome shotgun (WGS) entry which is preliminary data.</text>
</comment>
<dbReference type="GO" id="GO:0004479">
    <property type="term" value="F:methionyl-tRNA formyltransferase activity"/>
    <property type="evidence" value="ECO:0007669"/>
    <property type="project" value="TreeGrafter"/>
</dbReference>
<dbReference type="InterPro" id="IPR002376">
    <property type="entry name" value="Formyl_transf_N"/>
</dbReference>
<keyword evidence="2" id="KW-0808">Transferase</keyword>
<accession>M6JFX5</accession>
<dbReference type="SUPFAM" id="SSF50486">
    <property type="entry name" value="FMT C-terminal domain-like"/>
    <property type="match status" value="1"/>
</dbReference>
<gene>
    <name evidence="2" type="ORF">LEP1GSC063_3081</name>
</gene>
<dbReference type="AlphaFoldDB" id="M6JFX5"/>
<reference evidence="2 3" key="1">
    <citation type="submission" date="2013-01" db="EMBL/GenBank/DDBJ databases">
        <authorList>
            <person name="Harkins D.M."/>
            <person name="Durkin A.S."/>
            <person name="Brinkac L.M."/>
            <person name="Haft D.H."/>
            <person name="Selengut J.D."/>
            <person name="Sanka R."/>
            <person name="DePew J."/>
            <person name="Purushe J."/>
            <person name="Hartskeerl R.A."/>
            <person name="Ahmed A."/>
            <person name="van der Linden H."/>
            <person name="Goris M.G.A."/>
            <person name="Vinetz J.M."/>
            <person name="Sutton G.G."/>
            <person name="Nierman W.C."/>
            <person name="Fouts D.E."/>
        </authorList>
    </citation>
    <scope>NUCLEOTIDE SEQUENCE [LARGE SCALE GENOMIC DNA]</scope>
    <source>
        <strain evidence="2 3">MAVJ 401</strain>
    </source>
</reference>